<protein>
    <recommendedName>
        <fullName evidence="4 19">Peroxidase</fullName>
        <ecNumber evidence="4 19">1.11.1.7</ecNumber>
    </recommendedName>
</protein>
<comment type="cofactor">
    <cofactor evidence="16 19">
        <name>Ca(2+)</name>
        <dbReference type="ChEBI" id="CHEBI:29108"/>
    </cofactor>
    <text evidence="16 19">Binds 2 calcium ions per subunit.</text>
</comment>
<dbReference type="GO" id="GO:0042744">
    <property type="term" value="P:hydrogen peroxide catabolic process"/>
    <property type="evidence" value="ECO:0007669"/>
    <property type="project" value="UniProtKB-KW"/>
</dbReference>
<dbReference type="EMBL" id="OX459126">
    <property type="protein sequence ID" value="CAI9118699.1"/>
    <property type="molecule type" value="Genomic_DNA"/>
</dbReference>
<evidence type="ECO:0000256" key="15">
    <source>
        <dbReference type="PIRSR" id="PIRSR600823-2"/>
    </source>
</evidence>
<dbReference type="InterPro" id="IPR000823">
    <property type="entry name" value="Peroxidase_pln"/>
</dbReference>
<evidence type="ECO:0000256" key="19">
    <source>
        <dbReference type="RuleBase" id="RU362060"/>
    </source>
</evidence>
<feature type="binding site" evidence="16">
    <location>
        <position position="91"/>
    </location>
    <ligand>
        <name>Ca(2+)</name>
        <dbReference type="ChEBI" id="CHEBI:29108"/>
        <label>1</label>
    </ligand>
</feature>
<evidence type="ECO:0000256" key="12">
    <source>
        <dbReference type="ARBA" id="ARBA00023180"/>
    </source>
</evidence>
<dbReference type="Gene3D" id="1.10.420.10">
    <property type="entry name" value="Peroxidase, domain 2"/>
    <property type="match status" value="1"/>
</dbReference>
<dbReference type="GO" id="GO:0046872">
    <property type="term" value="F:metal ion binding"/>
    <property type="evidence" value="ECO:0007669"/>
    <property type="project" value="UniProtKB-UniRule"/>
</dbReference>
<keyword evidence="12" id="KW-0325">Glycoprotein</keyword>
<dbReference type="InterPro" id="IPR033905">
    <property type="entry name" value="Secretory_peroxidase"/>
</dbReference>
<evidence type="ECO:0000256" key="2">
    <source>
        <dbReference type="ARBA" id="ARBA00002322"/>
    </source>
</evidence>
<keyword evidence="13 19" id="KW-0376">Hydrogen peroxide</keyword>
<dbReference type="Gene3D" id="1.10.520.10">
    <property type="match status" value="1"/>
</dbReference>
<dbReference type="GO" id="GO:0005576">
    <property type="term" value="C:extracellular region"/>
    <property type="evidence" value="ECO:0007669"/>
    <property type="project" value="UniProtKB-SubCell"/>
</dbReference>
<comment type="function">
    <text evidence="2">Removal of H(2)O(2), oxidation of toxic reductants, biosynthesis and degradation of lignin, suberization, auxin catabolism, response to environmental stresses such as wounding, pathogen attack and oxidative stress. These functions might be dependent on each isozyme/isoform in each plant tissue.</text>
</comment>
<keyword evidence="22" id="KW-1185">Reference proteome</keyword>
<sequence>MKQLSFMLLLSLALLLVSTIGVTNAGGLGRGGGRGGGNGGGSGGVFGMNFYRSTTCPQAENLVRQATRSKVRSDPTLAAKILRVHYHDCFVRGCDASILLDTVGTNQSEKDARPNLTLGGFEAIDDIKAQVEQACPGVVSCADILALAARDAVSFPFGRDLWPVPTGRKDGKVSLIGDVTGNLPSPFSDFTTLKQLFAKKNLDVNDLVALSGAHTIGVAHCGAFSRRLFNFTGKGDQDPSLDPVYAETLKQKCPNPANPATVVGMDPGSPGSFDNSYFRILKQNEGLFQSDAALLTDPTSTSIVNQLQFPGNFFGAFARSMVNMGSIGVITGADGEIRKNCRVVN</sequence>
<dbReference type="PROSITE" id="PS50873">
    <property type="entry name" value="PEROXIDASE_4"/>
    <property type="match status" value="1"/>
</dbReference>
<dbReference type="SUPFAM" id="SSF48113">
    <property type="entry name" value="Heme-dependent peroxidases"/>
    <property type="match status" value="1"/>
</dbReference>
<keyword evidence="11 18" id="KW-1015">Disulfide bond</keyword>
<evidence type="ECO:0000313" key="21">
    <source>
        <dbReference type="EMBL" id="CAI9118699.1"/>
    </source>
</evidence>
<feature type="active site" description="Proton acceptor" evidence="14">
    <location>
        <position position="87"/>
    </location>
</feature>
<dbReference type="FunFam" id="1.10.420.10:FF:000008">
    <property type="entry name" value="Peroxidase"/>
    <property type="match status" value="1"/>
</dbReference>
<evidence type="ECO:0000256" key="8">
    <source>
        <dbReference type="ARBA" id="ARBA00022723"/>
    </source>
</evidence>
<keyword evidence="8 16" id="KW-0479">Metal-binding</keyword>
<dbReference type="CDD" id="cd00693">
    <property type="entry name" value="secretory_peroxidase"/>
    <property type="match status" value="1"/>
</dbReference>
<evidence type="ECO:0000256" key="7">
    <source>
        <dbReference type="ARBA" id="ARBA00022617"/>
    </source>
</evidence>
<feature type="signal peptide" evidence="19">
    <location>
        <begin position="1"/>
        <end position="25"/>
    </location>
</feature>
<feature type="binding site" description="axial binding residue" evidence="16">
    <location>
        <position position="214"/>
    </location>
    <ligand>
        <name>heme b</name>
        <dbReference type="ChEBI" id="CHEBI:60344"/>
    </ligand>
    <ligandPart>
        <name>Fe</name>
        <dbReference type="ChEBI" id="CHEBI:18248"/>
    </ligandPart>
</feature>
<evidence type="ECO:0000256" key="4">
    <source>
        <dbReference type="ARBA" id="ARBA00012313"/>
    </source>
</evidence>
<evidence type="ECO:0000256" key="3">
    <source>
        <dbReference type="ARBA" id="ARBA00006873"/>
    </source>
</evidence>
<gene>
    <name evidence="21" type="ORF">OLC1_LOCUS24507</name>
</gene>
<dbReference type="PRINTS" id="PR00458">
    <property type="entry name" value="PEROXIDASE"/>
</dbReference>
<comment type="cofactor">
    <cofactor evidence="16 19">
        <name>heme b</name>
        <dbReference type="ChEBI" id="CHEBI:60344"/>
    </cofactor>
    <text evidence="16 19">Binds 1 heme b (iron(II)-protoporphyrin IX) group per subunit.</text>
</comment>
<evidence type="ECO:0000259" key="20">
    <source>
        <dbReference type="PROSITE" id="PS50873"/>
    </source>
</evidence>
<dbReference type="InterPro" id="IPR019793">
    <property type="entry name" value="Peroxidases_heam-ligand_BS"/>
</dbReference>
<feature type="binding site" evidence="16">
    <location>
        <position position="266"/>
    </location>
    <ligand>
        <name>Ca(2+)</name>
        <dbReference type="ChEBI" id="CHEBI:29108"/>
        <label>2</label>
    </ligand>
</feature>
<dbReference type="AlphaFoldDB" id="A0AAV1EG97"/>
<dbReference type="GO" id="GO:0020037">
    <property type="term" value="F:heme binding"/>
    <property type="evidence" value="ECO:0007669"/>
    <property type="project" value="UniProtKB-UniRule"/>
</dbReference>
<dbReference type="PRINTS" id="PR00461">
    <property type="entry name" value="PLPEROXIDASE"/>
</dbReference>
<feature type="binding site" evidence="16">
    <location>
        <position position="109"/>
    </location>
    <ligand>
        <name>Ca(2+)</name>
        <dbReference type="ChEBI" id="CHEBI:29108"/>
        <label>1</label>
    </ligand>
</feature>
<dbReference type="GO" id="GO:0140825">
    <property type="term" value="F:lactoperoxidase activity"/>
    <property type="evidence" value="ECO:0007669"/>
    <property type="project" value="UniProtKB-EC"/>
</dbReference>
<dbReference type="InterPro" id="IPR002016">
    <property type="entry name" value="Haem_peroxidase"/>
</dbReference>
<keyword evidence="19" id="KW-0732">Signal</keyword>
<comment type="similarity">
    <text evidence="3">Belongs to the peroxidase family. Ascorbate peroxidase subfamily.</text>
</comment>
<dbReference type="GO" id="GO:0006979">
    <property type="term" value="P:response to oxidative stress"/>
    <property type="evidence" value="ECO:0007669"/>
    <property type="project" value="UniProtKB-UniRule"/>
</dbReference>
<evidence type="ECO:0000256" key="10">
    <source>
        <dbReference type="ARBA" id="ARBA00023004"/>
    </source>
</evidence>
<dbReference type="Proteomes" id="UP001161247">
    <property type="component" value="Chromosome 9"/>
</dbReference>
<feature type="disulfide bond" evidence="18">
    <location>
        <begin position="89"/>
        <end position="94"/>
    </location>
</feature>
<feature type="binding site" evidence="16">
    <location>
        <position position="274"/>
    </location>
    <ligand>
        <name>Ca(2+)</name>
        <dbReference type="ChEBI" id="CHEBI:29108"/>
        <label>2</label>
    </ligand>
</feature>
<keyword evidence="5 19" id="KW-0964">Secreted</keyword>
<feature type="chain" id="PRO_5043094419" description="Peroxidase" evidence="19">
    <location>
        <begin position="26"/>
        <end position="345"/>
    </location>
</feature>
<evidence type="ECO:0000256" key="17">
    <source>
        <dbReference type="PIRSR" id="PIRSR600823-4"/>
    </source>
</evidence>
<feature type="disulfide bond" evidence="18">
    <location>
        <begin position="56"/>
        <end position="135"/>
    </location>
</feature>
<reference evidence="21" key="1">
    <citation type="submission" date="2023-03" db="EMBL/GenBank/DDBJ databases">
        <authorList>
            <person name="Julca I."/>
        </authorList>
    </citation>
    <scope>NUCLEOTIDE SEQUENCE</scope>
</reference>
<organism evidence="21 22">
    <name type="scientific">Oldenlandia corymbosa var. corymbosa</name>
    <dbReference type="NCBI Taxonomy" id="529605"/>
    <lineage>
        <taxon>Eukaryota</taxon>
        <taxon>Viridiplantae</taxon>
        <taxon>Streptophyta</taxon>
        <taxon>Embryophyta</taxon>
        <taxon>Tracheophyta</taxon>
        <taxon>Spermatophyta</taxon>
        <taxon>Magnoliopsida</taxon>
        <taxon>eudicotyledons</taxon>
        <taxon>Gunneridae</taxon>
        <taxon>Pentapetalae</taxon>
        <taxon>asterids</taxon>
        <taxon>lamiids</taxon>
        <taxon>Gentianales</taxon>
        <taxon>Rubiaceae</taxon>
        <taxon>Rubioideae</taxon>
        <taxon>Spermacoceae</taxon>
        <taxon>Hedyotis-Oldenlandia complex</taxon>
        <taxon>Oldenlandia</taxon>
    </lineage>
</organism>
<dbReference type="EC" id="1.11.1.7" evidence="4 19"/>
<feature type="binding site" evidence="16">
    <location>
        <position position="95"/>
    </location>
    <ligand>
        <name>Ca(2+)</name>
        <dbReference type="ChEBI" id="CHEBI:29108"/>
        <label>1</label>
    </ligand>
</feature>
<proteinExistence type="inferred from homology"/>
<evidence type="ECO:0000256" key="5">
    <source>
        <dbReference type="ARBA" id="ARBA00022525"/>
    </source>
</evidence>
<feature type="binding site" evidence="16">
    <location>
        <position position="97"/>
    </location>
    <ligand>
        <name>Ca(2+)</name>
        <dbReference type="ChEBI" id="CHEBI:29108"/>
        <label>1</label>
    </ligand>
</feature>
<dbReference type="Pfam" id="PF00141">
    <property type="entry name" value="peroxidase"/>
    <property type="match status" value="1"/>
</dbReference>
<feature type="binding site" evidence="16">
    <location>
        <position position="93"/>
    </location>
    <ligand>
        <name>Ca(2+)</name>
        <dbReference type="ChEBI" id="CHEBI:29108"/>
        <label>1</label>
    </ligand>
</feature>
<comment type="catalytic activity">
    <reaction evidence="1 19">
        <text>2 a phenolic donor + H2O2 = 2 a phenolic radical donor + 2 H2O</text>
        <dbReference type="Rhea" id="RHEA:56136"/>
        <dbReference type="ChEBI" id="CHEBI:15377"/>
        <dbReference type="ChEBI" id="CHEBI:16240"/>
        <dbReference type="ChEBI" id="CHEBI:139520"/>
        <dbReference type="ChEBI" id="CHEBI:139521"/>
        <dbReference type="EC" id="1.11.1.7"/>
    </reaction>
</comment>
<evidence type="ECO:0000313" key="22">
    <source>
        <dbReference type="Proteomes" id="UP001161247"/>
    </source>
</evidence>
<comment type="subcellular location">
    <subcellularLocation>
        <location evidence="19">Secreted</location>
    </subcellularLocation>
</comment>
<keyword evidence="10 16" id="KW-0408">Iron</keyword>
<evidence type="ECO:0000256" key="6">
    <source>
        <dbReference type="ARBA" id="ARBA00022559"/>
    </source>
</evidence>
<accession>A0AAV1EG97</accession>
<dbReference type="PROSITE" id="PS00435">
    <property type="entry name" value="PEROXIDASE_1"/>
    <property type="match status" value="1"/>
</dbReference>
<keyword evidence="7 19" id="KW-0349">Heme</keyword>
<name>A0AAV1EG97_OLDCO</name>
<keyword evidence="6 19" id="KW-0575">Peroxidase</keyword>
<feature type="domain" description="Plant heme peroxidase family profile" evidence="20">
    <location>
        <begin position="45"/>
        <end position="345"/>
    </location>
</feature>
<evidence type="ECO:0000256" key="1">
    <source>
        <dbReference type="ARBA" id="ARBA00000189"/>
    </source>
</evidence>
<feature type="binding site" evidence="16">
    <location>
        <position position="88"/>
    </location>
    <ligand>
        <name>Ca(2+)</name>
        <dbReference type="ChEBI" id="CHEBI:29108"/>
        <label>1</label>
    </ligand>
</feature>
<dbReference type="FunFam" id="1.10.520.10:FF:000008">
    <property type="entry name" value="Peroxidase"/>
    <property type="match status" value="1"/>
</dbReference>
<evidence type="ECO:0000256" key="18">
    <source>
        <dbReference type="PIRSR" id="PIRSR600823-5"/>
    </source>
</evidence>
<feature type="binding site" evidence="16">
    <location>
        <position position="215"/>
    </location>
    <ligand>
        <name>Ca(2+)</name>
        <dbReference type="ChEBI" id="CHEBI:29108"/>
        <label>2</label>
    </ligand>
</feature>
<evidence type="ECO:0000256" key="14">
    <source>
        <dbReference type="PIRSR" id="PIRSR600823-1"/>
    </source>
</evidence>
<keyword evidence="9 19" id="KW-0560">Oxidoreductase</keyword>
<evidence type="ECO:0000256" key="13">
    <source>
        <dbReference type="ARBA" id="ARBA00023324"/>
    </source>
</evidence>
<evidence type="ECO:0000256" key="11">
    <source>
        <dbReference type="ARBA" id="ARBA00023157"/>
    </source>
</evidence>
<feature type="site" description="Transition state stabilizer" evidence="17">
    <location>
        <position position="83"/>
    </location>
</feature>
<feature type="disulfide bond" evidence="18">
    <location>
        <begin position="141"/>
        <end position="341"/>
    </location>
</feature>
<evidence type="ECO:0000256" key="16">
    <source>
        <dbReference type="PIRSR" id="PIRSR600823-3"/>
    </source>
</evidence>
<comment type="similarity">
    <text evidence="19">Belongs to the peroxidase family. Classical plant (class III) peroxidase subfamily.</text>
</comment>
<keyword evidence="16 19" id="KW-0106">Calcium</keyword>
<feature type="binding site" evidence="15">
    <location>
        <position position="184"/>
    </location>
    <ligand>
        <name>substrate</name>
    </ligand>
</feature>
<dbReference type="PANTHER" id="PTHR31235">
    <property type="entry name" value="PEROXIDASE 25-RELATED"/>
    <property type="match status" value="1"/>
</dbReference>
<evidence type="ECO:0000256" key="9">
    <source>
        <dbReference type="ARBA" id="ARBA00023002"/>
    </source>
</evidence>
<feature type="disulfide bond" evidence="18">
    <location>
        <begin position="221"/>
        <end position="253"/>
    </location>
</feature>
<dbReference type="InterPro" id="IPR010255">
    <property type="entry name" value="Haem_peroxidase_sf"/>
</dbReference>